<sequence length="74" mass="8034">MHTPCAEIDKRSRPNNSTPSNDCAATRQQIHLAALMVRRPSVPVYSATAAQDSCVPLVTCVVRRRALSVTILST</sequence>
<protein>
    <submittedName>
        <fullName evidence="2 4">Uncharacterized protein</fullName>
    </submittedName>
</protein>
<dbReference type="EMBL" id="UYRT01002885">
    <property type="protein sequence ID" value="VDK31922.1"/>
    <property type="molecule type" value="Genomic_DNA"/>
</dbReference>
<gene>
    <name evidence="2" type="ORF">GPUH_LOCUS2073</name>
</gene>
<accession>A0A183D032</accession>
<evidence type="ECO:0000313" key="2">
    <source>
        <dbReference type="EMBL" id="VDK31922.1"/>
    </source>
</evidence>
<dbReference type="WBParaSite" id="GPUH_0000207801-mRNA-1">
    <property type="protein sequence ID" value="GPUH_0000207801-mRNA-1"/>
    <property type="gene ID" value="GPUH_0000207801"/>
</dbReference>
<proteinExistence type="predicted"/>
<reference evidence="2 3" key="2">
    <citation type="submission" date="2018-11" db="EMBL/GenBank/DDBJ databases">
        <authorList>
            <consortium name="Pathogen Informatics"/>
        </authorList>
    </citation>
    <scope>NUCLEOTIDE SEQUENCE [LARGE SCALE GENOMIC DNA]</scope>
</reference>
<dbReference type="Proteomes" id="UP000271098">
    <property type="component" value="Unassembled WGS sequence"/>
</dbReference>
<evidence type="ECO:0000313" key="4">
    <source>
        <dbReference type="WBParaSite" id="GPUH_0000207801-mRNA-1"/>
    </source>
</evidence>
<feature type="compositionally biased region" description="Polar residues" evidence="1">
    <location>
        <begin position="14"/>
        <end position="23"/>
    </location>
</feature>
<evidence type="ECO:0000256" key="1">
    <source>
        <dbReference type="SAM" id="MobiDB-lite"/>
    </source>
</evidence>
<organism evidence="4">
    <name type="scientific">Gongylonema pulchrum</name>
    <dbReference type="NCBI Taxonomy" id="637853"/>
    <lineage>
        <taxon>Eukaryota</taxon>
        <taxon>Metazoa</taxon>
        <taxon>Ecdysozoa</taxon>
        <taxon>Nematoda</taxon>
        <taxon>Chromadorea</taxon>
        <taxon>Rhabditida</taxon>
        <taxon>Spirurina</taxon>
        <taxon>Spiruromorpha</taxon>
        <taxon>Spiruroidea</taxon>
        <taxon>Gongylonematidae</taxon>
        <taxon>Gongylonema</taxon>
    </lineage>
</organism>
<evidence type="ECO:0000313" key="3">
    <source>
        <dbReference type="Proteomes" id="UP000271098"/>
    </source>
</evidence>
<feature type="region of interest" description="Disordered" evidence="1">
    <location>
        <begin position="1"/>
        <end position="23"/>
    </location>
</feature>
<name>A0A183D032_9BILA</name>
<reference evidence="4" key="1">
    <citation type="submission" date="2016-06" db="UniProtKB">
        <authorList>
            <consortium name="WormBaseParasite"/>
        </authorList>
    </citation>
    <scope>IDENTIFICATION</scope>
</reference>
<dbReference type="AlphaFoldDB" id="A0A183D032"/>
<keyword evidence="3" id="KW-1185">Reference proteome</keyword>